<gene>
    <name evidence="2" type="ORF">Pta02_57910</name>
</gene>
<dbReference type="Proteomes" id="UP000634476">
    <property type="component" value="Unassembled WGS sequence"/>
</dbReference>
<sequence length="79" mass="8867">MRDRAADGGGRARASFERGVPAGYRGGMALQSLQITSLTAMRARDVSRPSQEQQEAADRRPLRDETPRREQPRRGRDTK</sequence>
<dbReference type="AlphaFoldDB" id="A0A8J3T3X4"/>
<keyword evidence="3" id="KW-1185">Reference proteome</keyword>
<organism evidence="2 3">
    <name type="scientific">Planobispora takensis</name>
    <dbReference type="NCBI Taxonomy" id="1367882"/>
    <lineage>
        <taxon>Bacteria</taxon>
        <taxon>Bacillati</taxon>
        <taxon>Actinomycetota</taxon>
        <taxon>Actinomycetes</taxon>
        <taxon>Streptosporangiales</taxon>
        <taxon>Streptosporangiaceae</taxon>
        <taxon>Planobispora</taxon>
    </lineage>
</organism>
<reference evidence="2" key="1">
    <citation type="submission" date="2021-01" db="EMBL/GenBank/DDBJ databases">
        <title>Whole genome shotgun sequence of Planobispora takensis NBRC 109077.</title>
        <authorList>
            <person name="Komaki H."/>
            <person name="Tamura T."/>
        </authorList>
    </citation>
    <scope>NUCLEOTIDE SEQUENCE</scope>
    <source>
        <strain evidence="2">NBRC 109077</strain>
    </source>
</reference>
<proteinExistence type="predicted"/>
<evidence type="ECO:0000313" key="3">
    <source>
        <dbReference type="Proteomes" id="UP000634476"/>
    </source>
</evidence>
<dbReference type="EMBL" id="BOOK01000041">
    <property type="protein sequence ID" value="GII03783.1"/>
    <property type="molecule type" value="Genomic_DNA"/>
</dbReference>
<feature type="region of interest" description="Disordered" evidence="1">
    <location>
        <begin position="40"/>
        <end position="79"/>
    </location>
</feature>
<feature type="compositionally biased region" description="Basic and acidic residues" evidence="1">
    <location>
        <begin position="56"/>
        <end position="79"/>
    </location>
</feature>
<protein>
    <submittedName>
        <fullName evidence="2">Uncharacterized protein</fullName>
    </submittedName>
</protein>
<feature type="region of interest" description="Disordered" evidence="1">
    <location>
        <begin position="1"/>
        <end position="24"/>
    </location>
</feature>
<comment type="caution">
    <text evidence="2">The sequence shown here is derived from an EMBL/GenBank/DDBJ whole genome shotgun (WGS) entry which is preliminary data.</text>
</comment>
<accession>A0A8J3T3X4</accession>
<name>A0A8J3T3X4_9ACTN</name>
<evidence type="ECO:0000256" key="1">
    <source>
        <dbReference type="SAM" id="MobiDB-lite"/>
    </source>
</evidence>
<evidence type="ECO:0000313" key="2">
    <source>
        <dbReference type="EMBL" id="GII03783.1"/>
    </source>
</evidence>